<reference evidence="7 8" key="1">
    <citation type="submission" date="2020-04" db="EMBL/GenBank/DDBJ databases">
        <title>Draft genome of Methanobacterium subterraneum isolated from animal feces.</title>
        <authorList>
            <person name="Ouboter H.T."/>
            <person name="Berger S."/>
            <person name="Gungor E."/>
            <person name="Jetten M.S.M."/>
            <person name="Welte C.U."/>
        </authorList>
    </citation>
    <scope>NUCLEOTIDE SEQUENCE [LARGE SCALE GENOMIC DNA]</scope>
    <source>
        <strain evidence="7">HO_2020</strain>
    </source>
</reference>
<feature type="transmembrane region" description="Helical" evidence="6">
    <location>
        <begin position="78"/>
        <end position="99"/>
    </location>
</feature>
<dbReference type="OrthoDB" id="137390at2157"/>
<dbReference type="AlphaFoldDB" id="A0A7K4DQP8"/>
<evidence type="ECO:0000256" key="5">
    <source>
        <dbReference type="ARBA" id="ARBA00023136"/>
    </source>
</evidence>
<evidence type="ECO:0000256" key="6">
    <source>
        <dbReference type="SAM" id="Phobius"/>
    </source>
</evidence>
<evidence type="ECO:0000256" key="4">
    <source>
        <dbReference type="ARBA" id="ARBA00022989"/>
    </source>
</evidence>
<evidence type="ECO:0000313" key="7">
    <source>
        <dbReference type="EMBL" id="NMO10214.1"/>
    </source>
</evidence>
<dbReference type="Pfam" id="PF01594">
    <property type="entry name" value="AI-2E_transport"/>
    <property type="match status" value="1"/>
</dbReference>
<evidence type="ECO:0000313" key="8">
    <source>
        <dbReference type="Proteomes" id="UP000591058"/>
    </source>
</evidence>
<proteinExistence type="inferred from homology"/>
<feature type="transmembrane region" description="Helical" evidence="6">
    <location>
        <begin position="105"/>
        <end position="127"/>
    </location>
</feature>
<comment type="caution">
    <text evidence="7">The sequence shown here is derived from an EMBL/GenBank/DDBJ whole genome shotgun (WGS) entry which is preliminary data.</text>
</comment>
<keyword evidence="4 6" id="KW-1133">Transmembrane helix</keyword>
<dbReference type="GO" id="GO:0016020">
    <property type="term" value="C:membrane"/>
    <property type="evidence" value="ECO:0007669"/>
    <property type="project" value="UniProtKB-SubCell"/>
</dbReference>
<dbReference type="PANTHER" id="PTHR21716:SF4">
    <property type="entry name" value="TRANSMEMBRANE PROTEIN 245"/>
    <property type="match status" value="1"/>
</dbReference>
<gene>
    <name evidence="7" type="ORF">HG719_10390</name>
</gene>
<feature type="transmembrane region" description="Helical" evidence="6">
    <location>
        <begin position="20"/>
        <end position="43"/>
    </location>
</feature>
<protein>
    <submittedName>
        <fullName evidence="7">AI-2E family transporter</fullName>
    </submittedName>
</protein>
<dbReference type="Proteomes" id="UP000591058">
    <property type="component" value="Unassembled WGS sequence"/>
</dbReference>
<comment type="subcellular location">
    <subcellularLocation>
        <location evidence="1">Membrane</location>
        <topology evidence="1">Multi-pass membrane protein</topology>
    </subcellularLocation>
</comment>
<name>A0A7K4DQP8_9EURY</name>
<feature type="transmembrane region" description="Helical" evidence="6">
    <location>
        <begin position="177"/>
        <end position="207"/>
    </location>
</feature>
<organism evidence="7 8">
    <name type="scientific">Methanobacterium subterraneum</name>
    <dbReference type="NCBI Taxonomy" id="59277"/>
    <lineage>
        <taxon>Archaea</taxon>
        <taxon>Methanobacteriati</taxon>
        <taxon>Methanobacteriota</taxon>
        <taxon>Methanomada group</taxon>
        <taxon>Methanobacteria</taxon>
        <taxon>Methanobacteriales</taxon>
        <taxon>Methanobacteriaceae</taxon>
        <taxon>Methanobacterium</taxon>
    </lineage>
</organism>
<accession>A0A7K4DQP8</accession>
<keyword evidence="5 6" id="KW-0472">Membrane</keyword>
<evidence type="ECO:0000256" key="3">
    <source>
        <dbReference type="ARBA" id="ARBA00022692"/>
    </source>
</evidence>
<dbReference type="InterPro" id="IPR002549">
    <property type="entry name" value="AI-2E-like"/>
</dbReference>
<dbReference type="EMBL" id="JABBYL010000037">
    <property type="protein sequence ID" value="NMO10214.1"/>
    <property type="molecule type" value="Genomic_DNA"/>
</dbReference>
<evidence type="ECO:0000256" key="2">
    <source>
        <dbReference type="ARBA" id="ARBA00009773"/>
    </source>
</evidence>
<sequence length="221" mass="24847">MNEIGKMIAQLLTWLAEQIMAILTYIPTLFTNIIILLFFVFYFSKEGDNFVKFIKDILPKNETFKNLYTQIDDILKSIMVVNVIAAVILGLLSLILYYIRGYPYILLLGIITGISVFIPVVGPWVVYGALGILDILTGNYIRGGVVMVVGWLTDTFVDMYLSPRLAGEYTEVHPLVFLVGFIFGALTLGLPGLFIGPLIVGITYVLYHAYRDERVMDQSNN</sequence>
<keyword evidence="3 6" id="KW-0812">Transmembrane</keyword>
<evidence type="ECO:0000256" key="1">
    <source>
        <dbReference type="ARBA" id="ARBA00004141"/>
    </source>
</evidence>
<comment type="similarity">
    <text evidence="2">Belongs to the autoinducer-2 exporter (AI-2E) (TC 2.A.86) family.</text>
</comment>
<dbReference type="PANTHER" id="PTHR21716">
    <property type="entry name" value="TRANSMEMBRANE PROTEIN"/>
    <property type="match status" value="1"/>
</dbReference>